<dbReference type="GeneID" id="36520721"/>
<proteinExistence type="predicted"/>
<dbReference type="EMBL" id="KZ559158">
    <property type="protein sequence ID" value="PLB35786.1"/>
    <property type="molecule type" value="Genomic_DNA"/>
</dbReference>
<sequence>MNDISSACCQGSLGRKQLTTIRSIVCVVSIPVGKGVCHPSTCDNQSLSSTVQPSVVVR</sequence>
<name>A0A2I2F5E9_ASPCN</name>
<dbReference type="AlphaFoldDB" id="A0A2I2F5E9"/>
<evidence type="ECO:0000313" key="2">
    <source>
        <dbReference type="Proteomes" id="UP000234585"/>
    </source>
</evidence>
<keyword evidence="2" id="KW-1185">Reference proteome</keyword>
<evidence type="ECO:0000313" key="1">
    <source>
        <dbReference type="EMBL" id="PLB35786.1"/>
    </source>
</evidence>
<protein>
    <submittedName>
        <fullName evidence="1">Uncharacterized protein</fullName>
    </submittedName>
</protein>
<reference evidence="1 2" key="1">
    <citation type="submission" date="2017-12" db="EMBL/GenBank/DDBJ databases">
        <authorList>
            <consortium name="DOE Joint Genome Institute"/>
            <person name="Haridas S."/>
            <person name="Kjaerbolling I."/>
            <person name="Vesth T.C."/>
            <person name="Frisvad J.C."/>
            <person name="Nybo J.L."/>
            <person name="Theobald S."/>
            <person name="Kuo A."/>
            <person name="Bowyer P."/>
            <person name="Matsuda Y."/>
            <person name="Mondo S."/>
            <person name="Lyhne E.K."/>
            <person name="Kogle M.E."/>
            <person name="Clum A."/>
            <person name="Lipzen A."/>
            <person name="Salamov A."/>
            <person name="Ngan C.Y."/>
            <person name="Daum C."/>
            <person name="Chiniquy J."/>
            <person name="Barry K."/>
            <person name="LaButti K."/>
            <person name="Simmons B.A."/>
            <person name="Magnuson J.K."/>
            <person name="Mortensen U.H."/>
            <person name="Larsen T.O."/>
            <person name="Grigoriev I.V."/>
            <person name="Baker S.E."/>
            <person name="Andersen M.R."/>
            <person name="Nordberg H.P."/>
            <person name="Cantor M.N."/>
            <person name="Hua S.X."/>
        </authorList>
    </citation>
    <scope>NUCLEOTIDE SEQUENCE [LARGE SCALE GENOMIC DNA]</scope>
    <source>
        <strain evidence="1 2">CBS 102.13</strain>
    </source>
</reference>
<gene>
    <name evidence="1" type="ORF">BDW47DRAFT_109814</name>
</gene>
<organism evidence="1 2">
    <name type="scientific">Aspergillus candidus</name>
    <dbReference type="NCBI Taxonomy" id="41067"/>
    <lineage>
        <taxon>Eukaryota</taxon>
        <taxon>Fungi</taxon>
        <taxon>Dikarya</taxon>
        <taxon>Ascomycota</taxon>
        <taxon>Pezizomycotina</taxon>
        <taxon>Eurotiomycetes</taxon>
        <taxon>Eurotiomycetidae</taxon>
        <taxon>Eurotiales</taxon>
        <taxon>Aspergillaceae</taxon>
        <taxon>Aspergillus</taxon>
        <taxon>Aspergillus subgen. Circumdati</taxon>
    </lineage>
</organism>
<dbReference type="Proteomes" id="UP000234585">
    <property type="component" value="Unassembled WGS sequence"/>
</dbReference>
<accession>A0A2I2F5E9</accession>
<dbReference type="RefSeq" id="XP_024669798.1">
    <property type="nucleotide sequence ID" value="XM_024813561.1"/>
</dbReference>